<name>A0ABN8DK56_9VIBR</name>
<feature type="coiled-coil region" evidence="1">
    <location>
        <begin position="69"/>
        <end position="117"/>
    </location>
</feature>
<dbReference type="CDD" id="cd22890">
    <property type="entry name" value="ChiS-DBD"/>
    <property type="match status" value="1"/>
</dbReference>
<keyword evidence="1" id="KW-0175">Coiled coil</keyword>
<comment type="caution">
    <text evidence="2">The sequence shown here is derived from an EMBL/GenBank/DDBJ whole genome shotgun (WGS) entry which is preliminary data.</text>
</comment>
<protein>
    <submittedName>
        <fullName evidence="2">Uncharacterized protein</fullName>
    </submittedName>
</protein>
<proteinExistence type="predicted"/>
<reference evidence="2" key="1">
    <citation type="submission" date="2021-12" db="EMBL/GenBank/DDBJ databases">
        <authorList>
            <person name="Rodrigo-Torres L."/>
            <person name="Arahal R. D."/>
            <person name="Lucena T."/>
        </authorList>
    </citation>
    <scope>NUCLEOTIDE SEQUENCE</scope>
    <source>
        <strain evidence="2">CECT 8226</strain>
    </source>
</reference>
<evidence type="ECO:0000256" key="1">
    <source>
        <dbReference type="SAM" id="Coils"/>
    </source>
</evidence>
<dbReference type="Proteomes" id="UP000838160">
    <property type="component" value="Unassembled WGS sequence"/>
</dbReference>
<gene>
    <name evidence="2" type="ORF">VHP8226_02444</name>
</gene>
<accession>A0ABN8DK56</accession>
<sequence>MLLSKLIAQVKLTLHSRPFSALLIKIDRFYLRQNLPLNGREWLDGSVPQRIYGHFVLLTRELQRSHSALAAQQQQLQRQTILLDQHQQQQLALKDRIHQLERLVAKLSQEQQQWLADAQKPQQNTEPKQLQQKTRQELVSAMNLALKYWQSQPQENKVTFATKSGLWRVYIDRGTPQTRTLDKYLNQETLPMSPRWRRVLHSIDYILQHCQIENLDREKLIALQQKLSRQLY</sequence>
<dbReference type="EMBL" id="CAKLCM010000002">
    <property type="protein sequence ID" value="CAH0527101.1"/>
    <property type="molecule type" value="Genomic_DNA"/>
</dbReference>
<organism evidence="2 3">
    <name type="scientific">Vibrio hippocampi</name>
    <dbReference type="NCBI Taxonomy" id="654686"/>
    <lineage>
        <taxon>Bacteria</taxon>
        <taxon>Pseudomonadati</taxon>
        <taxon>Pseudomonadota</taxon>
        <taxon>Gammaproteobacteria</taxon>
        <taxon>Vibrionales</taxon>
        <taxon>Vibrionaceae</taxon>
        <taxon>Vibrio</taxon>
    </lineage>
</organism>
<keyword evidence="3" id="KW-1185">Reference proteome</keyword>
<evidence type="ECO:0000313" key="2">
    <source>
        <dbReference type="EMBL" id="CAH0527101.1"/>
    </source>
</evidence>
<evidence type="ECO:0000313" key="3">
    <source>
        <dbReference type="Proteomes" id="UP000838160"/>
    </source>
</evidence>